<sequence length="112" mass="12790">MKHANALRRNTVPQCKVEILAPALKELEEIAEYHLLVVGRISAKKITDKILNALEQLEEFPLSGPHIPDTELKSKDYRILVCDKYVCIYRLISNTVYVYHIAHGATEYGKLI</sequence>
<dbReference type="EMBL" id="WJBD01000033">
    <property type="protein sequence ID" value="MBC3889960.1"/>
    <property type="molecule type" value="Genomic_DNA"/>
</dbReference>
<dbReference type="Gene3D" id="3.30.2310.20">
    <property type="entry name" value="RelE-like"/>
    <property type="match status" value="1"/>
</dbReference>
<gene>
    <name evidence="2" type="ORF">GH810_16800</name>
</gene>
<dbReference type="InterPro" id="IPR007712">
    <property type="entry name" value="RelE/ParE_toxin"/>
</dbReference>
<evidence type="ECO:0000313" key="3">
    <source>
        <dbReference type="Proteomes" id="UP000616595"/>
    </source>
</evidence>
<protein>
    <submittedName>
        <fullName evidence="2">Type II toxin-antitoxin system RelE/ParE family toxin</fullName>
    </submittedName>
</protein>
<accession>A0A923HZG9</accession>
<dbReference type="Proteomes" id="UP000616595">
    <property type="component" value="Unassembled WGS sequence"/>
</dbReference>
<evidence type="ECO:0000256" key="1">
    <source>
        <dbReference type="ARBA" id="ARBA00022649"/>
    </source>
</evidence>
<proteinExistence type="predicted"/>
<reference evidence="2" key="2">
    <citation type="submission" date="2020-10" db="EMBL/GenBank/DDBJ databases">
        <title>Comparative genomics of the Acetobacterium genus.</title>
        <authorList>
            <person name="Marshall C."/>
            <person name="May H."/>
            <person name="Norman S."/>
        </authorList>
    </citation>
    <scope>NUCLEOTIDE SEQUENCE</scope>
    <source>
        <strain evidence="2">DER-2019</strain>
    </source>
</reference>
<name>A0A923HZG9_9FIRM</name>
<reference evidence="2" key="1">
    <citation type="submission" date="2019-10" db="EMBL/GenBank/DDBJ databases">
        <authorList>
            <person name="Ross D.E."/>
            <person name="Gulliver D."/>
        </authorList>
    </citation>
    <scope>NUCLEOTIDE SEQUENCE</scope>
    <source>
        <strain evidence="2">DER-2019</strain>
    </source>
</reference>
<dbReference type="OrthoDB" id="361440at2"/>
<dbReference type="InterPro" id="IPR035093">
    <property type="entry name" value="RelE/ParE_toxin_dom_sf"/>
</dbReference>
<dbReference type="SUPFAM" id="SSF143011">
    <property type="entry name" value="RelE-like"/>
    <property type="match status" value="1"/>
</dbReference>
<keyword evidence="3" id="KW-1185">Reference proteome</keyword>
<evidence type="ECO:0000313" key="2">
    <source>
        <dbReference type="EMBL" id="MBC3889960.1"/>
    </source>
</evidence>
<keyword evidence="1" id="KW-1277">Toxin-antitoxin system</keyword>
<organism evidence="2 3">
    <name type="scientific">Acetobacterium paludosum</name>
    <dbReference type="NCBI Taxonomy" id="52693"/>
    <lineage>
        <taxon>Bacteria</taxon>
        <taxon>Bacillati</taxon>
        <taxon>Bacillota</taxon>
        <taxon>Clostridia</taxon>
        <taxon>Eubacteriales</taxon>
        <taxon>Eubacteriaceae</taxon>
        <taxon>Acetobacterium</taxon>
    </lineage>
</organism>
<dbReference type="Pfam" id="PF05016">
    <property type="entry name" value="ParE_toxin"/>
    <property type="match status" value="1"/>
</dbReference>
<comment type="caution">
    <text evidence="2">The sequence shown here is derived from an EMBL/GenBank/DDBJ whole genome shotgun (WGS) entry which is preliminary data.</text>
</comment>
<dbReference type="AlphaFoldDB" id="A0A923HZG9"/>